<evidence type="ECO:0000256" key="11">
    <source>
        <dbReference type="SAM" id="Phobius"/>
    </source>
</evidence>
<evidence type="ECO:0000313" key="14">
    <source>
        <dbReference type="EMBL" id="MFC5451324.1"/>
    </source>
</evidence>
<keyword evidence="3 9" id="KW-0597">Phosphoprotein</keyword>
<keyword evidence="10" id="KW-0175">Coiled coil</keyword>
<dbReference type="Pfam" id="PF13185">
    <property type="entry name" value="GAF_2"/>
    <property type="match status" value="1"/>
</dbReference>
<dbReference type="Gene3D" id="3.30.450.40">
    <property type="match status" value="1"/>
</dbReference>
<dbReference type="SMART" id="SM00448">
    <property type="entry name" value="REC"/>
    <property type="match status" value="1"/>
</dbReference>
<dbReference type="InterPro" id="IPR029016">
    <property type="entry name" value="GAF-like_dom_sf"/>
</dbReference>
<comment type="catalytic activity">
    <reaction evidence="1">
        <text>ATP + protein L-histidine = ADP + protein N-phospho-L-histidine.</text>
        <dbReference type="EC" id="2.7.13.3"/>
    </reaction>
</comment>
<feature type="modified residue" description="4-aspartylphosphate" evidence="9">
    <location>
        <position position="837"/>
    </location>
</feature>
<dbReference type="SMART" id="SM00388">
    <property type="entry name" value="HisKA"/>
    <property type="match status" value="1"/>
</dbReference>
<dbReference type="RefSeq" id="WP_270880230.1">
    <property type="nucleotide sequence ID" value="NZ_JAQFVF010000030.1"/>
</dbReference>
<keyword evidence="11" id="KW-0812">Transmembrane</keyword>
<dbReference type="Gene3D" id="1.10.287.130">
    <property type="match status" value="1"/>
</dbReference>
<evidence type="ECO:0000256" key="5">
    <source>
        <dbReference type="ARBA" id="ARBA00022741"/>
    </source>
</evidence>
<evidence type="ECO:0000256" key="10">
    <source>
        <dbReference type="SAM" id="Coils"/>
    </source>
</evidence>
<keyword evidence="6" id="KW-0418">Kinase</keyword>
<sequence>MFGRKRFGIRLKIMLGYLFIIICLTIAFILVDNQVTSIQQDRNYIAEHDFAVNEETNRIEKMVIEMESGLRGYLLTGNLSYLEPYTTNEFKWRDSYDRLNGLIADNPSQQQNLSSIKEAIEQWIKNDCEPIVMLKKRNPSNTFADIYDTNSGKVDLDGIRSKFETFRTIEKGMMKQRTQYLDSQYKTLSISLFAMLTIVGLVSITIAFILSQSIVGTMKQVTRTIIRLASSKGEITRRIRVHVNDEVRDLAEATNLLLESHEEDQWQQKKITEVISSLQGISDLETLGRTFTAKTAELLGASYGVFYVSFKQETTSYMVKVASYAALGDCHELGVLKFRVGEGLVGQSAASKKIYHLTNVPDQYISISSGLGSASPRSILIVPVEYNNEVIAVIELASLDKFTSLHMELINDILEVLGTIIHSVESRVEVERLLRESQLLTEELQTQAEELLTQQEELHITNEQLEEQNRYADEKSKELEQIKVSLEEHMKQLEQSSQYKTEFLANMSHELRTPLNSVLILSQILAENKRHTLTKEEQEYAQVIHSAGNDLLLLINDVLDLSKVEAGKLEIHVDGMNVLELPSILRAQFDKVAEQKNIAFTTEIAAQLPKIFYTDEQRIHQIIKNLLSNAFKFTHLGYVHLRVAMCEPKLAASLLPEAKPDQVLAISVRDTGIGIPQDKWELVFDPFRQADGTTNRKYGGTGLGLSISKELAALLGGCITMESEEGVGSTFTLYVPTLDLQMSELITARQEAAVAFAEPVFGTDANDLPVEEESGGLRESSDFHGKKVLVVDDDVRNVFTLSNALENEGITVVAAHHGQECLELLDQMPEIDLVLMDIMMPVMDGYEAMRAIRRNPRFEHMPIIALTAKAMKQDREICLEAGASDYISKPLNLDQLFSLMRVWLTK</sequence>
<dbReference type="Proteomes" id="UP001596044">
    <property type="component" value="Unassembled WGS sequence"/>
</dbReference>
<keyword evidence="4" id="KW-0808">Transferase</keyword>
<dbReference type="Pfam" id="PF05227">
    <property type="entry name" value="CHASE3"/>
    <property type="match status" value="1"/>
</dbReference>
<dbReference type="Pfam" id="PF02518">
    <property type="entry name" value="HATPase_c"/>
    <property type="match status" value="1"/>
</dbReference>
<evidence type="ECO:0000256" key="4">
    <source>
        <dbReference type="ARBA" id="ARBA00022679"/>
    </source>
</evidence>
<dbReference type="PROSITE" id="PS50110">
    <property type="entry name" value="RESPONSE_REGULATORY"/>
    <property type="match status" value="1"/>
</dbReference>
<evidence type="ECO:0000259" key="12">
    <source>
        <dbReference type="PROSITE" id="PS50109"/>
    </source>
</evidence>
<dbReference type="InterPro" id="IPR004358">
    <property type="entry name" value="Sig_transdc_His_kin-like_C"/>
</dbReference>
<dbReference type="PRINTS" id="PR00344">
    <property type="entry name" value="BCTRLSENSOR"/>
</dbReference>
<accession>A0ABW0KDK7</accession>
<dbReference type="InterPro" id="IPR003594">
    <property type="entry name" value="HATPase_dom"/>
</dbReference>
<feature type="domain" description="Histidine kinase" evidence="12">
    <location>
        <begin position="506"/>
        <end position="739"/>
    </location>
</feature>
<organism evidence="14 15">
    <name type="scientific">Paenibacillus aestuarii</name>
    <dbReference type="NCBI Taxonomy" id="516965"/>
    <lineage>
        <taxon>Bacteria</taxon>
        <taxon>Bacillati</taxon>
        <taxon>Bacillota</taxon>
        <taxon>Bacilli</taxon>
        <taxon>Bacillales</taxon>
        <taxon>Paenibacillaceae</taxon>
        <taxon>Paenibacillus</taxon>
    </lineage>
</organism>
<keyword evidence="11" id="KW-1133">Transmembrane helix</keyword>
<keyword evidence="7" id="KW-0067">ATP-binding</keyword>
<evidence type="ECO:0000256" key="1">
    <source>
        <dbReference type="ARBA" id="ARBA00000085"/>
    </source>
</evidence>
<dbReference type="InterPro" id="IPR005467">
    <property type="entry name" value="His_kinase_dom"/>
</dbReference>
<dbReference type="CDD" id="cd00082">
    <property type="entry name" value="HisKA"/>
    <property type="match status" value="1"/>
</dbReference>
<dbReference type="Pfam" id="PF00072">
    <property type="entry name" value="Response_reg"/>
    <property type="match status" value="1"/>
</dbReference>
<evidence type="ECO:0000256" key="9">
    <source>
        <dbReference type="PROSITE-ProRule" id="PRU00169"/>
    </source>
</evidence>
<dbReference type="SUPFAM" id="SSF55781">
    <property type="entry name" value="GAF domain-like"/>
    <property type="match status" value="1"/>
</dbReference>
<dbReference type="CDD" id="cd19410">
    <property type="entry name" value="HK9-like_sensor"/>
    <property type="match status" value="1"/>
</dbReference>
<feature type="transmembrane region" description="Helical" evidence="11">
    <location>
        <begin position="12"/>
        <end position="31"/>
    </location>
</feature>
<proteinExistence type="predicted"/>
<dbReference type="SUPFAM" id="SSF55874">
    <property type="entry name" value="ATPase domain of HSP90 chaperone/DNA topoisomerase II/histidine kinase"/>
    <property type="match status" value="1"/>
</dbReference>
<keyword evidence="8" id="KW-0902">Two-component regulatory system</keyword>
<name>A0ABW0KDK7_9BACL</name>
<evidence type="ECO:0000256" key="7">
    <source>
        <dbReference type="ARBA" id="ARBA00022840"/>
    </source>
</evidence>
<evidence type="ECO:0000256" key="6">
    <source>
        <dbReference type="ARBA" id="ARBA00022777"/>
    </source>
</evidence>
<dbReference type="InterPro" id="IPR011006">
    <property type="entry name" value="CheY-like_superfamily"/>
</dbReference>
<dbReference type="EC" id="2.7.13.3" evidence="2"/>
<dbReference type="InterPro" id="IPR036890">
    <property type="entry name" value="HATPase_C_sf"/>
</dbReference>
<dbReference type="PANTHER" id="PTHR45339:SF1">
    <property type="entry name" value="HYBRID SIGNAL TRANSDUCTION HISTIDINE KINASE J"/>
    <property type="match status" value="1"/>
</dbReference>
<dbReference type="InterPro" id="IPR007891">
    <property type="entry name" value="CHASE3"/>
</dbReference>
<comment type="caution">
    <text evidence="14">The sequence shown here is derived from an EMBL/GenBank/DDBJ whole genome shotgun (WGS) entry which is preliminary data.</text>
</comment>
<dbReference type="Pfam" id="PF00512">
    <property type="entry name" value="HisKA"/>
    <property type="match status" value="1"/>
</dbReference>
<dbReference type="InterPro" id="IPR001789">
    <property type="entry name" value="Sig_transdc_resp-reg_receiver"/>
</dbReference>
<evidence type="ECO:0000259" key="13">
    <source>
        <dbReference type="PROSITE" id="PS50110"/>
    </source>
</evidence>
<evidence type="ECO:0000256" key="8">
    <source>
        <dbReference type="ARBA" id="ARBA00023012"/>
    </source>
</evidence>
<dbReference type="InterPro" id="IPR036097">
    <property type="entry name" value="HisK_dim/P_sf"/>
</dbReference>
<dbReference type="SUPFAM" id="SSF47384">
    <property type="entry name" value="Homodimeric domain of signal transducing histidine kinase"/>
    <property type="match status" value="1"/>
</dbReference>
<keyword evidence="11" id="KW-0472">Membrane</keyword>
<keyword evidence="5" id="KW-0547">Nucleotide-binding</keyword>
<evidence type="ECO:0000313" key="15">
    <source>
        <dbReference type="Proteomes" id="UP001596044"/>
    </source>
</evidence>
<feature type="transmembrane region" description="Helical" evidence="11">
    <location>
        <begin position="188"/>
        <end position="210"/>
    </location>
</feature>
<keyword evidence="15" id="KW-1185">Reference proteome</keyword>
<dbReference type="PROSITE" id="PS50109">
    <property type="entry name" value="HIS_KIN"/>
    <property type="match status" value="1"/>
</dbReference>
<dbReference type="InterPro" id="IPR003661">
    <property type="entry name" value="HisK_dim/P_dom"/>
</dbReference>
<dbReference type="SUPFAM" id="SSF52172">
    <property type="entry name" value="CheY-like"/>
    <property type="match status" value="1"/>
</dbReference>
<dbReference type="Gene3D" id="6.10.340.10">
    <property type="match status" value="1"/>
</dbReference>
<dbReference type="CDD" id="cd16922">
    <property type="entry name" value="HATPase_EvgS-ArcB-TorS-like"/>
    <property type="match status" value="1"/>
</dbReference>
<gene>
    <name evidence="14" type="ORF">ACFPOG_24105</name>
</gene>
<dbReference type="InterPro" id="IPR003018">
    <property type="entry name" value="GAF"/>
</dbReference>
<evidence type="ECO:0000256" key="3">
    <source>
        <dbReference type="ARBA" id="ARBA00022553"/>
    </source>
</evidence>
<dbReference type="SMART" id="SM00387">
    <property type="entry name" value="HATPase_c"/>
    <property type="match status" value="1"/>
</dbReference>
<evidence type="ECO:0000256" key="2">
    <source>
        <dbReference type="ARBA" id="ARBA00012438"/>
    </source>
</evidence>
<protein>
    <recommendedName>
        <fullName evidence="2">histidine kinase</fullName>
        <ecNumber evidence="2">2.7.13.3</ecNumber>
    </recommendedName>
</protein>
<reference evidence="15" key="1">
    <citation type="journal article" date="2019" name="Int. J. Syst. Evol. Microbiol.">
        <title>The Global Catalogue of Microorganisms (GCM) 10K type strain sequencing project: providing services to taxonomists for standard genome sequencing and annotation.</title>
        <authorList>
            <consortium name="The Broad Institute Genomics Platform"/>
            <consortium name="The Broad Institute Genome Sequencing Center for Infectious Disease"/>
            <person name="Wu L."/>
            <person name="Ma J."/>
        </authorList>
    </citation>
    <scope>NUCLEOTIDE SEQUENCE [LARGE SCALE GENOMIC DNA]</scope>
    <source>
        <strain evidence="15">KACC 11904</strain>
    </source>
</reference>
<feature type="domain" description="Response regulatory" evidence="13">
    <location>
        <begin position="787"/>
        <end position="904"/>
    </location>
</feature>
<dbReference type="EMBL" id="JBHSMJ010000032">
    <property type="protein sequence ID" value="MFC5451324.1"/>
    <property type="molecule type" value="Genomic_DNA"/>
</dbReference>
<dbReference type="Gene3D" id="3.30.565.10">
    <property type="entry name" value="Histidine kinase-like ATPase, C-terminal domain"/>
    <property type="match status" value="1"/>
</dbReference>
<dbReference type="Gene3D" id="3.40.50.2300">
    <property type="match status" value="1"/>
</dbReference>
<dbReference type="CDD" id="cd17546">
    <property type="entry name" value="REC_hyHK_CKI1_RcsC-like"/>
    <property type="match status" value="1"/>
</dbReference>
<dbReference type="PANTHER" id="PTHR45339">
    <property type="entry name" value="HYBRID SIGNAL TRANSDUCTION HISTIDINE KINASE J"/>
    <property type="match status" value="1"/>
</dbReference>
<feature type="coiled-coil region" evidence="10">
    <location>
        <begin position="430"/>
        <end position="496"/>
    </location>
</feature>